<evidence type="ECO:0000256" key="1">
    <source>
        <dbReference type="ARBA" id="ARBA00022679"/>
    </source>
</evidence>
<dbReference type="SUPFAM" id="SSF55729">
    <property type="entry name" value="Acyl-CoA N-acyltransferases (Nat)"/>
    <property type="match status" value="1"/>
</dbReference>
<gene>
    <name evidence="4" type="ORF">AV656_11270</name>
</gene>
<dbReference type="PANTHER" id="PTHR43072">
    <property type="entry name" value="N-ACETYLTRANSFERASE"/>
    <property type="match status" value="1"/>
</dbReference>
<dbReference type="GO" id="GO:0016747">
    <property type="term" value="F:acyltransferase activity, transferring groups other than amino-acyl groups"/>
    <property type="evidence" value="ECO:0007669"/>
    <property type="project" value="InterPro"/>
</dbReference>
<dbReference type="Gene3D" id="3.40.630.30">
    <property type="match status" value="1"/>
</dbReference>
<keyword evidence="2" id="KW-0012">Acyltransferase</keyword>
<dbReference type="RefSeq" id="WP_063182128.1">
    <property type="nucleotide sequence ID" value="NZ_LQNT01000011.1"/>
</dbReference>
<protein>
    <submittedName>
        <fullName evidence="4">Phosphinothricin acetyltransferase</fullName>
    </submittedName>
</protein>
<dbReference type="InterPro" id="IPR000182">
    <property type="entry name" value="GNAT_dom"/>
</dbReference>
<organism evidence="4 5">
    <name type="scientific">Bhargavaea cecembensis</name>
    <dbReference type="NCBI Taxonomy" id="394098"/>
    <lineage>
        <taxon>Bacteria</taxon>
        <taxon>Bacillati</taxon>
        <taxon>Bacillota</taxon>
        <taxon>Bacilli</taxon>
        <taxon>Bacillales</taxon>
        <taxon>Caryophanaceae</taxon>
        <taxon>Bhargavaea</taxon>
    </lineage>
</organism>
<dbReference type="CDD" id="cd04301">
    <property type="entry name" value="NAT_SF"/>
    <property type="match status" value="1"/>
</dbReference>
<evidence type="ECO:0000256" key="2">
    <source>
        <dbReference type="ARBA" id="ARBA00023315"/>
    </source>
</evidence>
<dbReference type="Pfam" id="PF00583">
    <property type="entry name" value="Acetyltransf_1"/>
    <property type="match status" value="1"/>
</dbReference>
<proteinExistence type="predicted"/>
<dbReference type="PANTHER" id="PTHR43072:SF23">
    <property type="entry name" value="UPF0039 PROTEIN C11D3.02C"/>
    <property type="match status" value="1"/>
</dbReference>
<name>A0A165GP71_9BACL</name>
<evidence type="ECO:0000313" key="4">
    <source>
        <dbReference type="EMBL" id="KZE37154.1"/>
    </source>
</evidence>
<keyword evidence="1 4" id="KW-0808">Transferase</keyword>
<comment type="caution">
    <text evidence="4">The sequence shown here is derived from an EMBL/GenBank/DDBJ whole genome shotgun (WGS) entry which is preliminary data.</text>
</comment>
<dbReference type="AlphaFoldDB" id="A0A165GP71"/>
<dbReference type="EMBL" id="LQNT01000011">
    <property type="protein sequence ID" value="KZE37154.1"/>
    <property type="molecule type" value="Genomic_DNA"/>
</dbReference>
<feature type="domain" description="N-acetyltransferase" evidence="3">
    <location>
        <begin position="1"/>
        <end position="151"/>
    </location>
</feature>
<reference evidence="4 5" key="1">
    <citation type="submission" date="2016-01" db="EMBL/GenBank/DDBJ databases">
        <title>Whole genome sequencing of Bhargavaea cecembensis T14.</title>
        <authorList>
            <person name="Hong K.W."/>
        </authorList>
    </citation>
    <scope>NUCLEOTIDE SEQUENCE [LARGE SCALE GENOMIC DNA]</scope>
    <source>
        <strain evidence="4 5">T14</strain>
    </source>
</reference>
<dbReference type="PROSITE" id="PS51186">
    <property type="entry name" value="GNAT"/>
    <property type="match status" value="1"/>
</dbReference>
<evidence type="ECO:0000259" key="3">
    <source>
        <dbReference type="PROSITE" id="PS51186"/>
    </source>
</evidence>
<sequence>MKFLGDVLEIYQEGMDTGLATFETLVPSEEGWDRKFHPELRFVYEEKGKVLGWVSLMPFSARDVYRGVGEVSVYVKLNSGGSGIGTRLLRHLEEEARRAGYWTLQAAIFQENVASIRLHEKCGFRIVGIREKIAKRDGAWRNNVLMEKRIVE</sequence>
<dbReference type="Proteomes" id="UP000076490">
    <property type="component" value="Unassembled WGS sequence"/>
</dbReference>
<accession>A0A165GP71</accession>
<dbReference type="InterPro" id="IPR016181">
    <property type="entry name" value="Acyl_CoA_acyltransferase"/>
</dbReference>
<evidence type="ECO:0000313" key="5">
    <source>
        <dbReference type="Proteomes" id="UP000076490"/>
    </source>
</evidence>